<dbReference type="Proteomes" id="UP000029067">
    <property type="component" value="Unassembled WGS sequence"/>
</dbReference>
<comment type="caution">
    <text evidence="2">The sequence shown here is derived from an EMBL/GenBank/DDBJ whole genome shotgun (WGS) entry which is preliminary data.</text>
</comment>
<name>A0A087AQG0_9BIFI</name>
<keyword evidence="3" id="KW-1185">Reference proteome</keyword>
<proteinExistence type="predicted"/>
<dbReference type="EMBL" id="JGYV01000017">
    <property type="protein sequence ID" value="KFI61010.1"/>
    <property type="molecule type" value="Genomic_DNA"/>
</dbReference>
<keyword evidence="1" id="KW-0472">Membrane</keyword>
<evidence type="ECO:0000313" key="2">
    <source>
        <dbReference type="EMBL" id="KFI61010.1"/>
    </source>
</evidence>
<keyword evidence="1" id="KW-1133">Transmembrane helix</keyword>
<gene>
    <name evidence="2" type="ORF">BCUN_0987</name>
</gene>
<dbReference type="STRING" id="1688.BCUN_0987"/>
<evidence type="ECO:0000313" key="3">
    <source>
        <dbReference type="Proteomes" id="UP000029067"/>
    </source>
</evidence>
<dbReference type="PROSITE" id="PS51257">
    <property type="entry name" value="PROKAR_LIPOPROTEIN"/>
    <property type="match status" value="1"/>
</dbReference>
<dbReference type="OrthoDB" id="3240845at2"/>
<feature type="transmembrane region" description="Helical" evidence="1">
    <location>
        <begin position="12"/>
        <end position="38"/>
    </location>
</feature>
<keyword evidence="1" id="KW-0812">Transmembrane</keyword>
<dbReference type="RefSeq" id="WP_051920970.1">
    <property type="nucleotide sequence ID" value="NZ_JGYV01000017.1"/>
</dbReference>
<protein>
    <submittedName>
        <fullName evidence="2">Uncharacterized protein</fullName>
    </submittedName>
</protein>
<dbReference type="AlphaFoldDB" id="A0A087AQG0"/>
<accession>A0A087AQG0</accession>
<reference evidence="2 3" key="1">
    <citation type="submission" date="2014-03" db="EMBL/GenBank/DDBJ databases">
        <title>Genomics of Bifidobacteria.</title>
        <authorList>
            <person name="Ventura M."/>
            <person name="Milani C."/>
            <person name="Lugli G.A."/>
        </authorList>
    </citation>
    <scope>NUCLEOTIDE SEQUENCE [LARGE SCALE GENOMIC DNA]</scope>
    <source>
        <strain evidence="2 3">LMG 10738</strain>
    </source>
</reference>
<sequence length="151" mass="17471">MIVREGSEVWLYVILWLMMIAAAASCLGMIVSLVGWFVGRRRRGNADDAPWRQSDLYVDGDDWELWDVQWRRTGGRIEVEYGVANWLPGQHEYRNDFIRVFQRGIGLTEKGGRVSRVLLKGAEIRFMQTFLMRDGSTPVIQADSSYTETHR</sequence>
<organism evidence="2 3">
    <name type="scientific">Bifidobacterium cuniculi</name>
    <dbReference type="NCBI Taxonomy" id="1688"/>
    <lineage>
        <taxon>Bacteria</taxon>
        <taxon>Bacillati</taxon>
        <taxon>Actinomycetota</taxon>
        <taxon>Actinomycetes</taxon>
        <taxon>Bifidobacteriales</taxon>
        <taxon>Bifidobacteriaceae</taxon>
        <taxon>Bifidobacterium</taxon>
    </lineage>
</organism>
<evidence type="ECO:0000256" key="1">
    <source>
        <dbReference type="SAM" id="Phobius"/>
    </source>
</evidence>